<dbReference type="AlphaFoldDB" id="A0AB72V930"/>
<evidence type="ECO:0000259" key="6">
    <source>
        <dbReference type="Pfam" id="PF02878"/>
    </source>
</evidence>
<keyword evidence="3" id="KW-0479">Metal-binding</keyword>
<dbReference type="SUPFAM" id="SSF55957">
    <property type="entry name" value="Phosphoglucomutase, C-terminal domain"/>
    <property type="match status" value="1"/>
</dbReference>
<reference evidence="9" key="1">
    <citation type="journal article" date="2007" name="Microbiology">
        <title>Comparative analysis of the Corynebacterium glutamicum group and complete genome sequence of strain R.</title>
        <authorList>
            <person name="Yukawa H."/>
            <person name="Omumasaba C.A."/>
            <person name="Nonaka H."/>
            <person name="Kos P."/>
            <person name="Okai N."/>
            <person name="Suzuki N."/>
            <person name="Suda M."/>
            <person name="Tsuge Y."/>
            <person name="Watanabe J."/>
            <person name="Ikeda Y."/>
            <person name="Vertes A.A."/>
            <person name="Inui M."/>
        </authorList>
    </citation>
    <scope>NUCLEOTIDE SEQUENCE</scope>
    <source>
        <strain evidence="9">R</strain>
    </source>
</reference>
<proteinExistence type="inferred from homology"/>
<dbReference type="Pfam" id="PF02879">
    <property type="entry name" value="PGM_PMM_II"/>
    <property type="match status" value="1"/>
</dbReference>
<dbReference type="GO" id="GO:0005975">
    <property type="term" value="P:carbohydrate metabolic process"/>
    <property type="evidence" value="ECO:0007669"/>
    <property type="project" value="InterPro"/>
</dbReference>
<gene>
    <name evidence="9" type="ordered locus">cgR_0806</name>
</gene>
<dbReference type="GO" id="GO:0046872">
    <property type="term" value="F:metal ion binding"/>
    <property type="evidence" value="ECO:0007669"/>
    <property type="project" value="UniProtKB-KW"/>
</dbReference>
<dbReference type="PANTHER" id="PTHR45745:SF1">
    <property type="entry name" value="PHOSPHOGLUCOMUTASE 2B-RELATED"/>
    <property type="match status" value="1"/>
</dbReference>
<dbReference type="InterPro" id="IPR005845">
    <property type="entry name" value="A-D-PHexomutase_a/b/a-II"/>
</dbReference>
<protein>
    <recommendedName>
        <fullName evidence="10">Phosphomannomutase</fullName>
    </recommendedName>
</protein>
<evidence type="ECO:0000256" key="3">
    <source>
        <dbReference type="ARBA" id="ARBA00022723"/>
    </source>
</evidence>
<name>A0AB72V930_CORGB</name>
<feature type="domain" description="Alpha-D-phosphohexomutase alpha/beta/alpha" evidence="7">
    <location>
        <begin position="232"/>
        <end position="338"/>
    </location>
</feature>
<evidence type="ECO:0000256" key="1">
    <source>
        <dbReference type="ARBA" id="ARBA00010231"/>
    </source>
</evidence>
<dbReference type="KEGG" id="cgt:cgR_0806"/>
<dbReference type="Gene3D" id="3.40.120.10">
    <property type="entry name" value="Alpha-D-Glucose-1,6-Bisphosphate, subunit A, domain 3"/>
    <property type="match status" value="3"/>
</dbReference>
<dbReference type="InterPro" id="IPR005846">
    <property type="entry name" value="A-D-PHexomutase_a/b/a-III"/>
</dbReference>
<dbReference type="EMBL" id="AP009044">
    <property type="protein sequence ID" value="BAF53778.1"/>
    <property type="molecule type" value="Genomic_DNA"/>
</dbReference>
<dbReference type="GO" id="GO:0008973">
    <property type="term" value="F:phosphopentomutase activity"/>
    <property type="evidence" value="ECO:0007669"/>
    <property type="project" value="TreeGrafter"/>
</dbReference>
<dbReference type="CDD" id="cd05799">
    <property type="entry name" value="PGM2"/>
    <property type="match status" value="1"/>
</dbReference>
<evidence type="ECO:0000313" key="9">
    <source>
        <dbReference type="EMBL" id="BAF53778.1"/>
    </source>
</evidence>
<keyword evidence="2" id="KW-0597">Phosphoprotein</keyword>
<dbReference type="Proteomes" id="UP000006698">
    <property type="component" value="Chromosome"/>
</dbReference>
<dbReference type="InterPro" id="IPR005844">
    <property type="entry name" value="A-D-PHexomutase_a/b/a-I"/>
</dbReference>
<evidence type="ECO:0000256" key="4">
    <source>
        <dbReference type="ARBA" id="ARBA00022842"/>
    </source>
</evidence>
<dbReference type="InterPro" id="IPR005841">
    <property type="entry name" value="Alpha-D-phosphohexomutase_SF"/>
</dbReference>
<evidence type="ECO:0008006" key="10">
    <source>
        <dbReference type="Google" id="ProtNLM"/>
    </source>
</evidence>
<evidence type="ECO:0000259" key="7">
    <source>
        <dbReference type="Pfam" id="PF02879"/>
    </source>
</evidence>
<dbReference type="SUPFAM" id="SSF53738">
    <property type="entry name" value="Phosphoglucomutase, first 3 domains"/>
    <property type="match status" value="3"/>
</dbReference>
<feature type="domain" description="Alpha-D-phosphohexomutase alpha/beta/alpha" evidence="8">
    <location>
        <begin position="352"/>
        <end position="472"/>
    </location>
</feature>
<feature type="domain" description="Alpha-D-phosphohexomutase alpha/beta/alpha" evidence="6">
    <location>
        <begin position="105"/>
        <end position="212"/>
    </location>
</feature>
<evidence type="ECO:0000259" key="8">
    <source>
        <dbReference type="Pfam" id="PF02880"/>
    </source>
</evidence>
<dbReference type="PANTHER" id="PTHR45745">
    <property type="entry name" value="PHOSPHOMANNOMUTASE 45A"/>
    <property type="match status" value="1"/>
</dbReference>
<accession>A0AB72V930</accession>
<dbReference type="InterPro" id="IPR036900">
    <property type="entry name" value="A-D-PHexomutase_C_sf"/>
</dbReference>
<dbReference type="Pfam" id="PF02880">
    <property type="entry name" value="PGM_PMM_III"/>
    <property type="match status" value="1"/>
</dbReference>
<keyword evidence="4" id="KW-0460">Magnesium</keyword>
<sequence>MRQPAHQFPSREIPFCFVRRRIRKTCSAVESSLIVIPRKQRIGVFMDESRQLSFGTAGLRAPVGPARHQMNVLQVTRTTAGVASWLAERAALNPVPHLVPEDETGIGRALYPQDGPLRVVVGYDARYGSHTFAATTAEVFAGAGFEVTLLPTPSPTPLIPWLVNKHGLDAGVQITASHNGAADNGYKVFLSNGRQLYSELEPELEAHINAVEDPIRVPRVTVRPTADQLRRYVDEMVSLVTPDQADLLRVNSERGNLRVVYTALHGVGGRAMANAFQFAGFPHTHGVKAQQYPDPTFPTVAFPNPEEPSAIELLLERAKEKNADILFALDPDADRCAVGIRTADGGHRMLSGDEVGTLLATRLVPEYSGEGPRPVVATTVVSSQLLGIIAEDKGWDYSETLTGFKNLSRAADGLDGPLAFAYEEAVGTCPVPDVVPDKDGISTALFMASWAAELKAQGASLQQKLNELYRRYGYFASSQIAVRTSSPRELVDHWIAHPQQELIGVSATPHILPEKQGIALHGEVGHVHIRAIGRVSGTEAKAKLYLEVGQASSHDEAAQLLHQLEDEVQSWLSKL</sequence>
<evidence type="ECO:0000256" key="5">
    <source>
        <dbReference type="ARBA" id="ARBA00023235"/>
    </source>
</evidence>
<keyword evidence="5" id="KW-0413">Isomerase</keyword>
<organism evidence="9">
    <name type="scientific">Corynebacterium glutamicum (strain R)</name>
    <dbReference type="NCBI Taxonomy" id="340322"/>
    <lineage>
        <taxon>Bacteria</taxon>
        <taxon>Bacillati</taxon>
        <taxon>Actinomycetota</taxon>
        <taxon>Actinomycetes</taxon>
        <taxon>Mycobacteriales</taxon>
        <taxon>Corynebacteriaceae</taxon>
        <taxon>Corynebacterium</taxon>
    </lineage>
</organism>
<dbReference type="PRINTS" id="PR00509">
    <property type="entry name" value="PGMPMM"/>
</dbReference>
<dbReference type="Pfam" id="PF02878">
    <property type="entry name" value="PGM_PMM_I"/>
    <property type="match status" value="1"/>
</dbReference>
<evidence type="ECO:0000256" key="2">
    <source>
        <dbReference type="ARBA" id="ARBA00022553"/>
    </source>
</evidence>
<dbReference type="GO" id="GO:0006166">
    <property type="term" value="P:purine ribonucleoside salvage"/>
    <property type="evidence" value="ECO:0007669"/>
    <property type="project" value="TreeGrafter"/>
</dbReference>
<comment type="similarity">
    <text evidence="1">Belongs to the phosphohexose mutase family.</text>
</comment>
<dbReference type="InterPro" id="IPR016055">
    <property type="entry name" value="A-D-PHexomutase_a/b/a-I/II/III"/>
</dbReference>